<reference evidence="1 2" key="1">
    <citation type="journal article" date="2016" name="Sci. Rep.">
        <title>Metabolic traits of an uncultured archaeal lineage -MSBL1- from brine pools of the Red Sea.</title>
        <authorList>
            <person name="Mwirichia R."/>
            <person name="Alam I."/>
            <person name="Rashid M."/>
            <person name="Vinu M."/>
            <person name="Ba-Alawi W."/>
            <person name="Anthony Kamau A."/>
            <person name="Kamanda Ngugi D."/>
            <person name="Goker M."/>
            <person name="Klenk H.P."/>
            <person name="Bajic V."/>
            <person name="Stingl U."/>
        </authorList>
    </citation>
    <scope>NUCLEOTIDE SEQUENCE [LARGE SCALE GENOMIC DNA]</scope>
    <source>
        <strain evidence="1">SCGC-AAA259M10</strain>
    </source>
</reference>
<proteinExistence type="predicted"/>
<dbReference type="AlphaFoldDB" id="A0A133UY79"/>
<protein>
    <submittedName>
        <fullName evidence="1">Uncharacterized protein</fullName>
    </submittedName>
</protein>
<accession>A0A133UY79</accession>
<keyword evidence="2" id="KW-1185">Reference proteome</keyword>
<dbReference type="EMBL" id="LHXU01000073">
    <property type="protein sequence ID" value="KXA99127.1"/>
    <property type="molecule type" value="Genomic_DNA"/>
</dbReference>
<organism evidence="1 2">
    <name type="scientific">candidate division MSBL1 archaeon SCGC-AAA259M10</name>
    <dbReference type="NCBI Taxonomy" id="1698270"/>
    <lineage>
        <taxon>Archaea</taxon>
        <taxon>Methanobacteriati</taxon>
        <taxon>Methanobacteriota</taxon>
        <taxon>candidate division MSBL1</taxon>
    </lineage>
</organism>
<evidence type="ECO:0000313" key="1">
    <source>
        <dbReference type="EMBL" id="KXA99127.1"/>
    </source>
</evidence>
<gene>
    <name evidence="1" type="ORF">AKJ40_03900</name>
</gene>
<name>A0A133UY79_9EURY</name>
<evidence type="ECO:0000313" key="2">
    <source>
        <dbReference type="Proteomes" id="UP000070341"/>
    </source>
</evidence>
<comment type="caution">
    <text evidence="1">The sequence shown here is derived from an EMBL/GenBank/DDBJ whole genome shotgun (WGS) entry which is preliminary data.</text>
</comment>
<sequence>MRRKGVRSRSLKNFFYLHPAWTEFKRKFRRNGEGTLGEYLEEVKEILQGSFPMEDEIVKLPRHSRARKKHREVLEGLDGIPDDEVSREVFVRMRTGEEYREFRRTAKREIRTIEKMEEFEEKKEELPKKRKVIMLVEEFF</sequence>
<dbReference type="Proteomes" id="UP000070341">
    <property type="component" value="Unassembled WGS sequence"/>
</dbReference>